<keyword evidence="1" id="KW-0479">Metal-binding</keyword>
<feature type="compositionally biased region" description="Low complexity" evidence="2">
    <location>
        <begin position="75"/>
        <end position="97"/>
    </location>
</feature>
<dbReference type="AlphaFoldDB" id="W4JYF3"/>
<feature type="domain" description="C2H2-type" evidence="3">
    <location>
        <begin position="571"/>
        <end position="600"/>
    </location>
</feature>
<evidence type="ECO:0000256" key="1">
    <source>
        <dbReference type="PROSITE-ProRule" id="PRU00042"/>
    </source>
</evidence>
<dbReference type="KEGG" id="hir:HETIRDRAFT_429080"/>
<feature type="compositionally biased region" description="Basic and acidic residues" evidence="2">
    <location>
        <begin position="273"/>
        <end position="286"/>
    </location>
</feature>
<accession>W4JYF3</accession>
<dbReference type="GeneID" id="20674318"/>
<keyword evidence="1" id="KW-0862">Zinc</keyword>
<dbReference type="EMBL" id="KI925462">
    <property type="protein sequence ID" value="ETW77886.1"/>
    <property type="molecule type" value="Genomic_DNA"/>
</dbReference>
<dbReference type="RefSeq" id="XP_009549903.1">
    <property type="nucleotide sequence ID" value="XM_009551608.1"/>
</dbReference>
<feature type="region of interest" description="Disordered" evidence="2">
    <location>
        <begin position="534"/>
        <end position="568"/>
    </location>
</feature>
<feature type="compositionally biased region" description="Low complexity" evidence="2">
    <location>
        <begin position="104"/>
        <end position="120"/>
    </location>
</feature>
<name>W4JYF3_HETIT</name>
<feature type="region of interest" description="Disordered" evidence="2">
    <location>
        <begin position="273"/>
        <end position="301"/>
    </location>
</feature>
<proteinExistence type="predicted"/>
<feature type="compositionally biased region" description="Polar residues" evidence="2">
    <location>
        <begin position="62"/>
        <end position="72"/>
    </location>
</feature>
<evidence type="ECO:0000256" key="2">
    <source>
        <dbReference type="SAM" id="MobiDB-lite"/>
    </source>
</evidence>
<feature type="compositionally biased region" description="Basic and acidic residues" evidence="2">
    <location>
        <begin position="595"/>
        <end position="605"/>
    </location>
</feature>
<organism evidence="4 5">
    <name type="scientific">Heterobasidion irregulare (strain TC 32-1)</name>
    <dbReference type="NCBI Taxonomy" id="747525"/>
    <lineage>
        <taxon>Eukaryota</taxon>
        <taxon>Fungi</taxon>
        <taxon>Dikarya</taxon>
        <taxon>Basidiomycota</taxon>
        <taxon>Agaricomycotina</taxon>
        <taxon>Agaricomycetes</taxon>
        <taxon>Russulales</taxon>
        <taxon>Bondarzewiaceae</taxon>
        <taxon>Heterobasidion</taxon>
        <taxon>Heterobasidion annosum species complex</taxon>
    </lineage>
</organism>
<dbReference type="GO" id="GO:0008270">
    <property type="term" value="F:zinc ion binding"/>
    <property type="evidence" value="ECO:0007669"/>
    <property type="project" value="UniProtKB-KW"/>
</dbReference>
<keyword evidence="1" id="KW-0863">Zinc-finger</keyword>
<evidence type="ECO:0000259" key="3">
    <source>
        <dbReference type="PROSITE" id="PS50157"/>
    </source>
</evidence>
<protein>
    <recommendedName>
        <fullName evidence="3">C2H2-type domain-containing protein</fullName>
    </recommendedName>
</protein>
<evidence type="ECO:0000313" key="5">
    <source>
        <dbReference type="Proteomes" id="UP000030671"/>
    </source>
</evidence>
<feature type="region of interest" description="Disordered" evidence="2">
    <location>
        <begin position="592"/>
        <end position="613"/>
    </location>
</feature>
<dbReference type="InterPro" id="IPR013087">
    <property type="entry name" value="Znf_C2H2_type"/>
</dbReference>
<dbReference type="InParanoid" id="W4JYF3"/>
<dbReference type="OrthoDB" id="8922241at2759"/>
<sequence>MLLNSLLAPTAIERDAHARSSEMPSTVYSSHCASPTSTWASCPTLLSASSAAPSPLSHTSDTDTPVSDNPSDLISLRSNTTSTSSPSPPVSCSSQKSKLGLPNSSKSYATRAAKRASAARVDSRLTLGSTGREQQRPNPNAYSDNANEYEVQRVAYAAGVPREMLSVFRADPFETKLCVFGPDAVFETADDQTTGDEVVVALRRKRVRSSPRASTQAQRKRRAVQVYQQQLLSSAFLSTQPMVHFQHELKLDLDDVPGLFPFASDNKVCPARAEQKDKQCEDENAGRRNRRGQGNRRAPPPLFTPVHQFLRHTPKSQGDHAVQATGHSQEEIVPPTDVDHQYNPPQIPITHSEDHVFSAHTLYAPPFNLSELPYLPPSRFDSPLSVWTHTAPSSPSSIARLQNNSFSSISSMDSAPCATPLGASYNPSVVENVARPFYAPMFASELGQDYLCSGLHARSFGGLVDNFAAPYLLHQGGDSAPTYEPAIYAPTPRPALTSFIAHYTAMQAPDIQAPHVPGLSNVSLPIGLVEVSGASGHSPSTCARPREQDSMPKLEPQSPGSIGSPTREPLHPCSLCPRKFNHAQGLSLHIKSHGHHGEAGERRDEMEESVDSANQLRRAEMRNMEQRRPPFGLEDVSAWIMNAGRSTEVEERLQGDWNAQSQGDSNRKPLAPMSNMRTGLEQDSHEGGSGLNFAQFEGAADRRLGERSVGCAGPLSHSLYHDPAHHGYHVLDGPDGGNGYYGQSAQAQNISGHMEGFFDPQSQASALFPTAEPAMSCDNEEPTALPGCSLFLAPLDALGGLETLPFVQSPGWMHMMIVHLYIIQFCRIIPVQAFGYSERMINIQRVV</sequence>
<dbReference type="PROSITE" id="PS00028">
    <property type="entry name" value="ZINC_FINGER_C2H2_1"/>
    <property type="match status" value="1"/>
</dbReference>
<feature type="compositionally biased region" description="Low complexity" evidence="2">
    <location>
        <begin position="50"/>
        <end position="59"/>
    </location>
</feature>
<feature type="region of interest" description="Disordered" evidence="2">
    <location>
        <begin position="50"/>
        <end position="146"/>
    </location>
</feature>
<keyword evidence="5" id="KW-1185">Reference proteome</keyword>
<feature type="region of interest" description="Disordered" evidence="2">
    <location>
        <begin position="657"/>
        <end position="692"/>
    </location>
</feature>
<dbReference type="PROSITE" id="PS50157">
    <property type="entry name" value="ZINC_FINGER_C2H2_2"/>
    <property type="match status" value="1"/>
</dbReference>
<evidence type="ECO:0000313" key="4">
    <source>
        <dbReference type="EMBL" id="ETW77886.1"/>
    </source>
</evidence>
<gene>
    <name evidence="4" type="ORF">HETIRDRAFT_429080</name>
</gene>
<dbReference type="Proteomes" id="UP000030671">
    <property type="component" value="Unassembled WGS sequence"/>
</dbReference>
<feature type="compositionally biased region" description="Polar residues" evidence="2">
    <location>
        <begin position="126"/>
        <end position="146"/>
    </location>
</feature>
<dbReference type="HOGENOM" id="CLU_336507_0_0_1"/>
<reference evidence="4 5" key="1">
    <citation type="journal article" date="2012" name="New Phytol.">
        <title>Insight into trade-off between wood decay and parasitism from the genome of a fungal forest pathogen.</title>
        <authorList>
            <person name="Olson A."/>
            <person name="Aerts A."/>
            <person name="Asiegbu F."/>
            <person name="Belbahri L."/>
            <person name="Bouzid O."/>
            <person name="Broberg A."/>
            <person name="Canback B."/>
            <person name="Coutinho P.M."/>
            <person name="Cullen D."/>
            <person name="Dalman K."/>
            <person name="Deflorio G."/>
            <person name="van Diepen L.T."/>
            <person name="Dunand C."/>
            <person name="Duplessis S."/>
            <person name="Durling M."/>
            <person name="Gonthier P."/>
            <person name="Grimwood J."/>
            <person name="Fossdal C.G."/>
            <person name="Hansson D."/>
            <person name="Henrissat B."/>
            <person name="Hietala A."/>
            <person name="Himmelstrand K."/>
            <person name="Hoffmeister D."/>
            <person name="Hogberg N."/>
            <person name="James T.Y."/>
            <person name="Karlsson M."/>
            <person name="Kohler A."/>
            <person name="Kues U."/>
            <person name="Lee Y.H."/>
            <person name="Lin Y.C."/>
            <person name="Lind M."/>
            <person name="Lindquist E."/>
            <person name="Lombard V."/>
            <person name="Lucas S."/>
            <person name="Lunden K."/>
            <person name="Morin E."/>
            <person name="Murat C."/>
            <person name="Park J."/>
            <person name="Raffaello T."/>
            <person name="Rouze P."/>
            <person name="Salamov A."/>
            <person name="Schmutz J."/>
            <person name="Solheim H."/>
            <person name="Stahlberg J."/>
            <person name="Velez H."/>
            <person name="de Vries R.P."/>
            <person name="Wiebenga A."/>
            <person name="Woodward S."/>
            <person name="Yakovlev I."/>
            <person name="Garbelotto M."/>
            <person name="Martin F."/>
            <person name="Grigoriev I.V."/>
            <person name="Stenlid J."/>
        </authorList>
    </citation>
    <scope>NUCLEOTIDE SEQUENCE [LARGE SCALE GENOMIC DNA]</scope>
    <source>
        <strain evidence="4 5">TC 32-1</strain>
    </source>
</reference>